<evidence type="ECO:0000313" key="3">
    <source>
        <dbReference type="EMBL" id="GIX61699.1"/>
    </source>
</evidence>
<name>A0AAV4LPG8_BABCB</name>
<gene>
    <name evidence="3" type="ORF">BcabD6B2_11340</name>
</gene>
<feature type="region of interest" description="Disordered" evidence="1">
    <location>
        <begin position="205"/>
        <end position="270"/>
    </location>
</feature>
<dbReference type="GeneID" id="94193182"/>
<comment type="caution">
    <text evidence="3">The sequence shown here is derived from an EMBL/GenBank/DDBJ whole genome shotgun (WGS) entry which is preliminary data.</text>
</comment>
<dbReference type="RefSeq" id="XP_067713770.1">
    <property type="nucleotide sequence ID" value="XM_067857669.1"/>
</dbReference>
<keyword evidence="2" id="KW-0732">Signal</keyword>
<proteinExistence type="predicted"/>
<protein>
    <submittedName>
        <fullName evidence="3">Cellular retinaldehyde-binding/triple function, C-terminal,domain-containing protein</fullName>
    </submittedName>
</protein>
<feature type="signal peptide" evidence="2">
    <location>
        <begin position="1"/>
        <end position="28"/>
    </location>
</feature>
<feature type="chain" id="PRO_5043652102" evidence="2">
    <location>
        <begin position="29"/>
        <end position="314"/>
    </location>
</feature>
<sequence>MAFLRRSRVSLVLSFFVSLSFVLREVDSQIYGSDDAASIVMPSPLVDSLFRELVEGMGDIETVRRLLNSIPLKIGHVKIGFMLFMTRIGNLKISERDKELINDFADRLMVKLNALSTNKAKSITLLKLYSTYAEVARDLKLGLEPFKPEEIVPALEKLQDLYKALMRGDSIAHTEFVDTLFRFLNITFDMLAGNKSYEKQTQYNAGSAGSNIVPPSASRDTADDSARATAETSQNRMENQRMHSTPDAKTSTTASDGVRVPPKVGESVDVEDHRSPNACINIRRSPPAMSRSGLSAVGVIAVHMAAVTFLVAAV</sequence>
<organism evidence="3 4">
    <name type="scientific">Babesia caballi</name>
    <dbReference type="NCBI Taxonomy" id="5871"/>
    <lineage>
        <taxon>Eukaryota</taxon>
        <taxon>Sar</taxon>
        <taxon>Alveolata</taxon>
        <taxon>Apicomplexa</taxon>
        <taxon>Aconoidasida</taxon>
        <taxon>Piroplasmida</taxon>
        <taxon>Babesiidae</taxon>
        <taxon>Babesia</taxon>
    </lineage>
</organism>
<keyword evidence="4" id="KW-1185">Reference proteome</keyword>
<evidence type="ECO:0000313" key="4">
    <source>
        <dbReference type="Proteomes" id="UP001497744"/>
    </source>
</evidence>
<evidence type="ECO:0000256" key="2">
    <source>
        <dbReference type="SAM" id="SignalP"/>
    </source>
</evidence>
<dbReference type="AlphaFoldDB" id="A0AAV4LPG8"/>
<accession>A0AAV4LPG8</accession>
<dbReference type="Proteomes" id="UP001497744">
    <property type="component" value="Unassembled WGS sequence"/>
</dbReference>
<dbReference type="EMBL" id="BPLF01000001">
    <property type="protein sequence ID" value="GIX61699.1"/>
    <property type="molecule type" value="Genomic_DNA"/>
</dbReference>
<evidence type="ECO:0000256" key="1">
    <source>
        <dbReference type="SAM" id="MobiDB-lite"/>
    </source>
</evidence>
<reference evidence="3 4" key="1">
    <citation type="submission" date="2021-06" db="EMBL/GenBank/DDBJ databases">
        <title>Genome sequence of Babesia caballi.</title>
        <authorList>
            <person name="Yamagishi J."/>
            <person name="Kidaka T."/>
            <person name="Ochi A."/>
        </authorList>
    </citation>
    <scope>NUCLEOTIDE SEQUENCE [LARGE SCALE GENOMIC DNA]</scope>
    <source>
        <strain evidence="3">USDA-D6B2</strain>
    </source>
</reference>